<dbReference type="EMBL" id="FMAR01000011">
    <property type="protein sequence ID" value="SCC49976.1"/>
    <property type="molecule type" value="Genomic_DNA"/>
</dbReference>
<dbReference type="Gene3D" id="3.40.640.10">
    <property type="entry name" value="Type I PLP-dependent aspartate aminotransferase-like (Major domain)"/>
    <property type="match status" value="1"/>
</dbReference>
<dbReference type="GO" id="GO:0030170">
    <property type="term" value="F:pyridoxal phosphate binding"/>
    <property type="evidence" value="ECO:0007669"/>
    <property type="project" value="InterPro"/>
</dbReference>
<dbReference type="PANTHER" id="PTHR46577:SF1">
    <property type="entry name" value="HTH-TYPE TRANSCRIPTIONAL REGULATORY PROTEIN GABR"/>
    <property type="match status" value="1"/>
</dbReference>
<organism evidence="2 3">
    <name type="scientific">Chitinophaga costaii</name>
    <dbReference type="NCBI Taxonomy" id="1335309"/>
    <lineage>
        <taxon>Bacteria</taxon>
        <taxon>Pseudomonadati</taxon>
        <taxon>Bacteroidota</taxon>
        <taxon>Chitinophagia</taxon>
        <taxon>Chitinophagales</taxon>
        <taxon>Chitinophagaceae</taxon>
        <taxon>Chitinophaga</taxon>
    </lineage>
</organism>
<dbReference type="InterPro" id="IPR004839">
    <property type="entry name" value="Aminotransferase_I/II_large"/>
</dbReference>
<evidence type="ECO:0000313" key="3">
    <source>
        <dbReference type="Proteomes" id="UP000242818"/>
    </source>
</evidence>
<sequence>MLNLRLNYPSVRLEMDVFQRYVATLPDPQKYALLQPPYPCPSPAEAAIVAHWLQLPALTWHTMSNMIALPSANSSLFCILSCFQSYAPGIAVEEVTFPGFRMIASHYGYPLAPIACDQEGMIPEALQACLQKGVCKMVYLQPTVQNPTGAVMSLERRQQIAEIVASFPGVYLLEDDAYRFLHPDPPPTFLQLLPARTIHVYGLSKPFNPFLKSAYIVYPKDTLAGIEKVVQISTSSPCALFHNFGLHLMQGDELKTIIREKQREGLRWHQRVAEALYNLEYTLFPGSFHIWLYLGETITGSQLSAYLATQGIALPPGTDFSVTGADHHTRIALGAEWANAALMPALEQIAAIVRTGILPG</sequence>
<protein>
    <submittedName>
        <fullName evidence="2">Aminotransferase class I and II</fullName>
    </submittedName>
</protein>
<dbReference type="Pfam" id="PF00155">
    <property type="entry name" value="Aminotran_1_2"/>
    <property type="match status" value="1"/>
</dbReference>
<name>A0A1C4F2D1_9BACT</name>
<dbReference type="CDD" id="cd00609">
    <property type="entry name" value="AAT_like"/>
    <property type="match status" value="1"/>
</dbReference>
<dbReference type="RefSeq" id="WP_089713648.1">
    <property type="nucleotide sequence ID" value="NZ_FMAR01000011.1"/>
</dbReference>
<proteinExistence type="predicted"/>
<feature type="domain" description="Aminotransferase class I/classII large" evidence="1">
    <location>
        <begin position="50"/>
        <end position="347"/>
    </location>
</feature>
<evidence type="ECO:0000313" key="2">
    <source>
        <dbReference type="EMBL" id="SCC49976.1"/>
    </source>
</evidence>
<reference evidence="2 3" key="1">
    <citation type="submission" date="2016-08" db="EMBL/GenBank/DDBJ databases">
        <authorList>
            <person name="Seilhamer J.J."/>
        </authorList>
    </citation>
    <scope>NUCLEOTIDE SEQUENCE [LARGE SCALE GENOMIC DNA]</scope>
    <source>
        <strain evidence="2 3">A37T2</strain>
    </source>
</reference>
<keyword evidence="3" id="KW-1185">Reference proteome</keyword>
<evidence type="ECO:0000259" key="1">
    <source>
        <dbReference type="Pfam" id="PF00155"/>
    </source>
</evidence>
<dbReference type="PANTHER" id="PTHR46577">
    <property type="entry name" value="HTH-TYPE TRANSCRIPTIONAL REGULATORY PROTEIN GABR"/>
    <property type="match status" value="1"/>
</dbReference>
<dbReference type="InterPro" id="IPR015424">
    <property type="entry name" value="PyrdxlP-dep_Trfase"/>
</dbReference>
<gene>
    <name evidence="2" type="ORF">GA0116948_11151</name>
</gene>
<dbReference type="AlphaFoldDB" id="A0A1C4F2D1"/>
<dbReference type="GO" id="GO:0008483">
    <property type="term" value="F:transaminase activity"/>
    <property type="evidence" value="ECO:0007669"/>
    <property type="project" value="UniProtKB-KW"/>
</dbReference>
<dbReference type="OrthoDB" id="9808770at2"/>
<dbReference type="SUPFAM" id="SSF53383">
    <property type="entry name" value="PLP-dependent transferases"/>
    <property type="match status" value="1"/>
</dbReference>
<keyword evidence="2" id="KW-0808">Transferase</keyword>
<keyword evidence="2" id="KW-0032">Aminotransferase</keyword>
<dbReference type="InterPro" id="IPR015421">
    <property type="entry name" value="PyrdxlP-dep_Trfase_major"/>
</dbReference>
<accession>A0A1C4F2D1</accession>
<dbReference type="Proteomes" id="UP000242818">
    <property type="component" value="Unassembled WGS sequence"/>
</dbReference>
<dbReference type="STRING" id="1335309.GA0116948_11151"/>
<dbReference type="InterPro" id="IPR051446">
    <property type="entry name" value="HTH_trans_reg/aminotransferase"/>
</dbReference>